<gene>
    <name evidence="1" type="ORF">H9627_09875</name>
</gene>
<dbReference type="AlphaFoldDB" id="A0A8I0HPT6"/>
<comment type="caution">
    <text evidence="1">The sequence shown here is derived from an EMBL/GenBank/DDBJ whole genome shotgun (WGS) entry which is preliminary data.</text>
</comment>
<dbReference type="Proteomes" id="UP000650224">
    <property type="component" value="Unassembled WGS sequence"/>
</dbReference>
<evidence type="ECO:0000313" key="1">
    <source>
        <dbReference type="EMBL" id="MBD8030621.1"/>
    </source>
</evidence>
<evidence type="ECO:0000313" key="2">
    <source>
        <dbReference type="Proteomes" id="UP000650224"/>
    </source>
</evidence>
<proteinExistence type="predicted"/>
<name>A0A8I0HPT6_9CORY</name>
<accession>A0A8I0HPT6</accession>
<keyword evidence="2" id="KW-1185">Reference proteome</keyword>
<organism evidence="1 2">
    <name type="scientific">Corynebacterium gallinarum</name>
    <dbReference type="NCBI Taxonomy" id="2762214"/>
    <lineage>
        <taxon>Bacteria</taxon>
        <taxon>Bacillati</taxon>
        <taxon>Actinomycetota</taxon>
        <taxon>Actinomycetes</taxon>
        <taxon>Mycobacteriales</taxon>
        <taxon>Corynebacteriaceae</taxon>
        <taxon>Corynebacterium</taxon>
    </lineage>
</organism>
<protein>
    <submittedName>
        <fullName evidence="1">Uncharacterized protein</fullName>
    </submittedName>
</protein>
<dbReference type="RefSeq" id="WP_191733863.1">
    <property type="nucleotide sequence ID" value="NZ_JACSPR010000006.1"/>
</dbReference>
<sequence>MTREEEVPEPFDRTRDTQAIIALELDKEIVLMSATTTGIHEVENHRKVFGDRRMWGSGKSELIEYRYKSKLGISGDDVIIRSKLNNRYEIVIPEFEFIGYDDVVMDTVHEERGWLSFGTEDIDTGEVVTQIMDSNKVGEIIDDNRQILERQTEDFFWDLILEIDDEVDLDFTYK</sequence>
<dbReference type="EMBL" id="JACSPR010000006">
    <property type="protein sequence ID" value="MBD8030621.1"/>
    <property type="molecule type" value="Genomic_DNA"/>
</dbReference>
<reference evidence="1 2" key="1">
    <citation type="submission" date="2020-08" db="EMBL/GenBank/DDBJ databases">
        <title>A Genomic Blueprint of the Chicken Gut Microbiome.</title>
        <authorList>
            <person name="Gilroy R."/>
            <person name="Ravi A."/>
            <person name="Getino M."/>
            <person name="Pursley I."/>
            <person name="Horton D.L."/>
            <person name="Alikhan N.-F."/>
            <person name="Baker D."/>
            <person name="Gharbi K."/>
            <person name="Hall N."/>
            <person name="Watson M."/>
            <person name="Adriaenssens E.M."/>
            <person name="Foster-Nyarko E."/>
            <person name="Jarju S."/>
            <person name="Secka A."/>
            <person name="Antonio M."/>
            <person name="Oren A."/>
            <person name="Chaudhuri R."/>
            <person name="La Ragione R.M."/>
            <person name="Hildebrand F."/>
            <person name="Pallen M.J."/>
        </authorList>
    </citation>
    <scope>NUCLEOTIDE SEQUENCE [LARGE SCALE GENOMIC DNA]</scope>
    <source>
        <strain evidence="1 2">Sa1YVA5</strain>
    </source>
</reference>